<dbReference type="InterPro" id="IPR007527">
    <property type="entry name" value="Znf_SWIM"/>
</dbReference>
<dbReference type="EMBL" id="LDOT01000001">
    <property type="protein sequence ID" value="KLV09534.1"/>
    <property type="molecule type" value="Genomic_DNA"/>
</dbReference>
<organism evidence="3 4">
    <name type="scientific">Photobacterium aquae</name>
    <dbReference type="NCBI Taxonomy" id="1195763"/>
    <lineage>
        <taxon>Bacteria</taxon>
        <taxon>Pseudomonadati</taxon>
        <taxon>Pseudomonadota</taxon>
        <taxon>Gammaproteobacteria</taxon>
        <taxon>Vibrionales</taxon>
        <taxon>Vibrionaceae</taxon>
        <taxon>Photobacterium</taxon>
    </lineage>
</organism>
<dbReference type="AlphaFoldDB" id="A0A0J1HCW3"/>
<proteinExistence type="predicted"/>
<dbReference type="RefSeq" id="WP_047876822.1">
    <property type="nucleotide sequence ID" value="NZ_LDOT01000001.1"/>
</dbReference>
<name>A0A0J1HCW3_9GAMM</name>
<dbReference type="GO" id="GO:0008270">
    <property type="term" value="F:zinc ion binding"/>
    <property type="evidence" value="ECO:0007669"/>
    <property type="project" value="UniProtKB-KW"/>
</dbReference>
<evidence type="ECO:0000259" key="2">
    <source>
        <dbReference type="PROSITE" id="PS50966"/>
    </source>
</evidence>
<comment type="caution">
    <text evidence="3">The sequence shown here is derived from an EMBL/GenBank/DDBJ whole genome shotgun (WGS) entry which is preliminary data.</text>
</comment>
<dbReference type="PATRIC" id="fig|1195763.3.peg.21"/>
<keyword evidence="4" id="KW-1185">Reference proteome</keyword>
<gene>
    <name evidence="3" type="ORF">ABT56_00100</name>
</gene>
<feature type="domain" description="SWIM-type" evidence="2">
    <location>
        <begin position="53"/>
        <end position="86"/>
    </location>
</feature>
<dbReference type="OrthoDB" id="7033700at2"/>
<keyword evidence="1" id="KW-0479">Metal-binding</keyword>
<reference evidence="3 4" key="1">
    <citation type="submission" date="2015-05" db="EMBL/GenBank/DDBJ databases">
        <title>Photobacterium galathea sp. nov.</title>
        <authorList>
            <person name="Machado H."/>
            <person name="Gram L."/>
        </authorList>
    </citation>
    <scope>NUCLEOTIDE SEQUENCE [LARGE SCALE GENOMIC DNA]</scope>
    <source>
        <strain evidence="3 4">CGMCC 1.12159</strain>
    </source>
</reference>
<keyword evidence="1" id="KW-0863">Zinc-finger</keyword>
<evidence type="ECO:0000313" key="4">
    <source>
        <dbReference type="Proteomes" id="UP000036097"/>
    </source>
</evidence>
<accession>A0A0J1HCW3</accession>
<dbReference type="Proteomes" id="UP000036097">
    <property type="component" value="Unassembled WGS sequence"/>
</dbReference>
<sequence>MTLLTWTQQITDEFLLTWTNRGMLRRAKKQATEADASQWHIEDNAIRGQIDNFQIALAAPELSSLQCDCGALEPCSHKVAFILALQALPATQPDTAPVAFELSPWLLEQYSDLEAIFGKSKSQKALASWHKGATIKLHASADHALVDCQVGKKNYQIYLPATLNWDNLVCSCQEKQCQHQALAIVGLSLQESRFTLPAEQQQTQLKKAQKEKIQDVEQWVYQLLGYGLKNVLPIQLTQGESFVTELGQHDLPKIASLLGRLLHTLNGLTQRHLTATADIALEQIGLLLRYLQAIQAAPSHLPLHLLAGRHKRQYTAADLQEVMAVSAEYWHTEDGARGYRFYLYERRTTRWYSISEGRKAHMDIGWNNHAALNSQRLITADNNTMALSDLALHSVDLSGQISEDHSLKIDRLLSQPQAISWECITSDPALSVKAQWQRLSESCKQPFFDPLTDALGWIITDSDMDIVWHQYQANGSCTVQTSCGNSLCVSLSSHSQKAAGYKGEKLLFGRWNLGLASIGFQVLEIFTPRDFNDKAVKHAKP</sequence>
<feature type="domain" description="SWIM-type" evidence="2">
    <location>
        <begin position="155"/>
        <end position="188"/>
    </location>
</feature>
<dbReference type="PROSITE" id="PS50966">
    <property type="entry name" value="ZF_SWIM"/>
    <property type="match status" value="2"/>
</dbReference>
<keyword evidence="1" id="KW-0862">Zinc</keyword>
<dbReference type="STRING" id="1195763.ABT56_00100"/>
<evidence type="ECO:0000313" key="3">
    <source>
        <dbReference type="EMBL" id="KLV09534.1"/>
    </source>
</evidence>
<evidence type="ECO:0000256" key="1">
    <source>
        <dbReference type="PROSITE-ProRule" id="PRU00325"/>
    </source>
</evidence>
<protein>
    <recommendedName>
        <fullName evidence="2">SWIM-type domain-containing protein</fullName>
    </recommendedName>
</protein>